<keyword evidence="3 5" id="KW-0863">Zinc-finger</keyword>
<feature type="compositionally biased region" description="Polar residues" evidence="6">
    <location>
        <begin position="458"/>
        <end position="467"/>
    </location>
</feature>
<name>A0A9P7SJ81_9HYPO</name>
<dbReference type="EMBL" id="SRPO01000064">
    <property type="protein sequence ID" value="KAG5943670.1"/>
    <property type="molecule type" value="Genomic_DNA"/>
</dbReference>
<proteinExistence type="predicted"/>
<dbReference type="SUPFAM" id="SSF57863">
    <property type="entry name" value="ArfGap/RecO-like zinc finger"/>
    <property type="match status" value="1"/>
</dbReference>
<dbReference type="Pfam" id="PF01412">
    <property type="entry name" value="ArfGap"/>
    <property type="match status" value="1"/>
</dbReference>
<dbReference type="InterPro" id="IPR038508">
    <property type="entry name" value="ArfGAP_dom_sf"/>
</dbReference>
<feature type="region of interest" description="Disordered" evidence="6">
    <location>
        <begin position="568"/>
        <end position="600"/>
    </location>
</feature>
<feature type="compositionally biased region" description="Gly residues" evidence="6">
    <location>
        <begin position="370"/>
        <end position="379"/>
    </location>
</feature>
<evidence type="ECO:0000313" key="8">
    <source>
        <dbReference type="EMBL" id="KAG5943670.1"/>
    </source>
</evidence>
<dbReference type="InterPro" id="IPR044732">
    <property type="entry name" value="ArfGAP_SMAP1-like"/>
</dbReference>
<dbReference type="Gene3D" id="1.10.220.150">
    <property type="entry name" value="Arf GTPase activating protein"/>
    <property type="match status" value="1"/>
</dbReference>
<dbReference type="PROSITE" id="PS50115">
    <property type="entry name" value="ARFGAP"/>
    <property type="match status" value="1"/>
</dbReference>
<keyword evidence="2" id="KW-0479">Metal-binding</keyword>
<evidence type="ECO:0000313" key="9">
    <source>
        <dbReference type="Proteomes" id="UP000706124"/>
    </source>
</evidence>
<feature type="domain" description="Arf-GAP" evidence="7">
    <location>
        <begin position="17"/>
        <end position="162"/>
    </location>
</feature>
<evidence type="ECO:0000256" key="1">
    <source>
        <dbReference type="ARBA" id="ARBA00022468"/>
    </source>
</evidence>
<dbReference type="GO" id="GO:0005737">
    <property type="term" value="C:cytoplasm"/>
    <property type="evidence" value="ECO:0007669"/>
    <property type="project" value="TreeGrafter"/>
</dbReference>
<feature type="compositionally biased region" description="Low complexity" evidence="6">
    <location>
        <begin position="568"/>
        <end position="581"/>
    </location>
</feature>
<dbReference type="Proteomes" id="UP000706124">
    <property type="component" value="Unassembled WGS sequence"/>
</dbReference>
<dbReference type="InterPro" id="IPR037278">
    <property type="entry name" value="ARFGAP/RecO"/>
</dbReference>
<dbReference type="GO" id="GO:0008270">
    <property type="term" value="F:zinc ion binding"/>
    <property type="evidence" value="ECO:0007669"/>
    <property type="project" value="UniProtKB-KW"/>
</dbReference>
<dbReference type="SMART" id="SM00105">
    <property type="entry name" value="ArfGap"/>
    <property type="match status" value="1"/>
</dbReference>
<dbReference type="InterPro" id="IPR051718">
    <property type="entry name" value="ARF_GTPase-activating"/>
</dbReference>
<reference evidence="8 9" key="1">
    <citation type="journal article" date="2020" name="bioRxiv">
        <title>Whole genome comparisons of ergot fungi reveals the divergence and evolution of species within the genus Claviceps are the result of varying mechanisms driving genome evolution and host range expansion.</title>
        <authorList>
            <person name="Wyka S.A."/>
            <person name="Mondo S.J."/>
            <person name="Liu M."/>
            <person name="Dettman J."/>
            <person name="Nalam V."/>
            <person name="Broders K.D."/>
        </authorList>
    </citation>
    <scope>NUCLEOTIDE SEQUENCE [LARGE SCALE GENOMIC DNA]</scope>
    <source>
        <strain evidence="8 9">CCC 1485</strain>
    </source>
</reference>
<keyword evidence="1" id="KW-0343">GTPase activation</keyword>
<feature type="region of interest" description="Disordered" evidence="6">
    <location>
        <begin position="288"/>
        <end position="430"/>
    </location>
</feature>
<dbReference type="PANTHER" id="PTHR45705:SF1">
    <property type="entry name" value="FI20236P1"/>
    <property type="match status" value="1"/>
</dbReference>
<sequence length="600" mass="62066">MSRRAPNPAAERAAQNQATIKNLLKLEPNKVCADCKRNKRMYSLFGTELLQSATAPFGPALSLIEFTDPRWASWNLGIFVCIRCSGIHRGMGTHISRVKSVDLDSWTDEQLQSVLNWGNARANKYWEAKLAPGHAPSEAKIENFIRTKYELKRWVMDGPKPDPSTLDVEGDDDVPLSLVKEKQDIGRKESLRKSSAGPSQPPRRVTALEADLIGGDAPNPSRATSTGSNSVRVASKPTNTRDSLLGLDFLGGPIAPPRPASTTGVTSPGGQSRPDLKQSILSLYASVPKPQPQQQQASQQQQQHTFGGMGSPPATSPQQQGSMGDFNDAFGSLTMSHTTRPKPAAADPFASLGSAHTSTRAASQASNSGALGGLSGGGFFDAKPAQPLTSSHQQKPSDSGFGDFSSFSSPPPTQTSSALPPKPAQAASSSAMGDLFDLSAPVTQASLPPPISSPPAATNSVFNLSSQPSKPAAPALTTTTSSNTFASAGLSGADVWGSSEWSSPAPPAAAPTAIAKSPELPTSAVAADFGWGGSSSAAFASTPIVPGVSGGFTPAPKVTADEEFGGWASSTGVASTGAGAAPKTSGGFGADEDLFSNVWQ</sequence>
<dbReference type="GO" id="GO:0005096">
    <property type="term" value="F:GTPase activator activity"/>
    <property type="evidence" value="ECO:0007669"/>
    <property type="project" value="UniProtKB-KW"/>
</dbReference>
<feature type="region of interest" description="Disordered" evidence="6">
    <location>
        <begin position="156"/>
        <end position="275"/>
    </location>
</feature>
<feature type="compositionally biased region" description="Low complexity" evidence="6">
    <location>
        <begin position="396"/>
        <end position="430"/>
    </location>
</feature>
<gene>
    <name evidence="8" type="ORF">E4U60_006552</name>
</gene>
<dbReference type="OrthoDB" id="10266696at2759"/>
<feature type="compositionally biased region" description="Polar residues" evidence="6">
    <location>
        <begin position="221"/>
        <end position="242"/>
    </location>
</feature>
<evidence type="ECO:0000256" key="5">
    <source>
        <dbReference type="PROSITE-ProRule" id="PRU00288"/>
    </source>
</evidence>
<dbReference type="PRINTS" id="PR00405">
    <property type="entry name" value="REVINTRACTNG"/>
</dbReference>
<feature type="compositionally biased region" description="Low complexity" evidence="6">
    <location>
        <begin position="292"/>
        <end position="303"/>
    </location>
</feature>
<feature type="compositionally biased region" description="Polar residues" evidence="6">
    <location>
        <begin position="260"/>
        <end position="270"/>
    </location>
</feature>
<keyword evidence="4" id="KW-0862">Zinc</keyword>
<feature type="region of interest" description="Disordered" evidence="6">
    <location>
        <begin position="442"/>
        <end position="478"/>
    </location>
</feature>
<protein>
    <recommendedName>
        <fullName evidence="7">Arf-GAP domain-containing protein</fullName>
    </recommendedName>
</protein>
<evidence type="ECO:0000256" key="4">
    <source>
        <dbReference type="ARBA" id="ARBA00022833"/>
    </source>
</evidence>
<evidence type="ECO:0000256" key="6">
    <source>
        <dbReference type="SAM" id="MobiDB-lite"/>
    </source>
</evidence>
<dbReference type="InterPro" id="IPR001164">
    <property type="entry name" value="ArfGAP_dom"/>
</dbReference>
<evidence type="ECO:0000256" key="3">
    <source>
        <dbReference type="ARBA" id="ARBA00022771"/>
    </source>
</evidence>
<feature type="compositionally biased region" description="Low complexity" evidence="6">
    <location>
        <begin position="468"/>
        <end position="478"/>
    </location>
</feature>
<dbReference type="CDD" id="cd08839">
    <property type="entry name" value="ArfGap_SMAP"/>
    <property type="match status" value="1"/>
</dbReference>
<evidence type="ECO:0000256" key="2">
    <source>
        <dbReference type="ARBA" id="ARBA00022723"/>
    </source>
</evidence>
<evidence type="ECO:0000259" key="7">
    <source>
        <dbReference type="PROSITE" id="PS50115"/>
    </source>
</evidence>
<dbReference type="PANTHER" id="PTHR45705">
    <property type="entry name" value="FI20236P1"/>
    <property type="match status" value="1"/>
</dbReference>
<accession>A0A9P7SJ81</accession>
<organism evidence="8 9">
    <name type="scientific">Claviceps pazoutovae</name>
    <dbReference type="NCBI Taxonomy" id="1649127"/>
    <lineage>
        <taxon>Eukaryota</taxon>
        <taxon>Fungi</taxon>
        <taxon>Dikarya</taxon>
        <taxon>Ascomycota</taxon>
        <taxon>Pezizomycotina</taxon>
        <taxon>Sordariomycetes</taxon>
        <taxon>Hypocreomycetidae</taxon>
        <taxon>Hypocreales</taxon>
        <taxon>Clavicipitaceae</taxon>
        <taxon>Claviceps</taxon>
    </lineage>
</organism>
<dbReference type="FunFam" id="1.10.220.150:FF:000009">
    <property type="entry name" value="stromal membrane-associated protein 1 isoform X1"/>
    <property type="match status" value="1"/>
</dbReference>
<keyword evidence="9" id="KW-1185">Reference proteome</keyword>
<comment type="caution">
    <text evidence="8">The sequence shown here is derived from an EMBL/GenBank/DDBJ whole genome shotgun (WGS) entry which is preliminary data.</text>
</comment>
<feature type="compositionally biased region" description="Basic and acidic residues" evidence="6">
    <location>
        <begin position="179"/>
        <end position="192"/>
    </location>
</feature>
<dbReference type="AlphaFoldDB" id="A0A9P7SJ81"/>